<keyword evidence="1" id="KW-1133">Transmembrane helix</keyword>
<reference evidence="2 3" key="1">
    <citation type="journal article" date="2018" name="Sci. Rep.">
        <title>Rhizobium tumorigenes sp. nov., a novel plant tumorigenic bacterium isolated from cane gall tumors on thornless blackberry.</title>
        <authorList>
            <person name="Kuzmanovi N."/>
            <person name="Smalla K."/>
            <person name="Gronow S."/>
            <person name="PuBawska J."/>
        </authorList>
    </citation>
    <scope>NUCLEOTIDE SEQUENCE [LARGE SCALE GENOMIC DNA]</scope>
    <source>
        <strain evidence="2 3">CCBAU 85046</strain>
    </source>
</reference>
<organism evidence="2 3">
    <name type="scientific">Rhizobium tubonense</name>
    <dbReference type="NCBI Taxonomy" id="484088"/>
    <lineage>
        <taxon>Bacteria</taxon>
        <taxon>Pseudomonadati</taxon>
        <taxon>Pseudomonadota</taxon>
        <taxon>Alphaproteobacteria</taxon>
        <taxon>Hyphomicrobiales</taxon>
        <taxon>Rhizobiaceae</taxon>
        <taxon>Rhizobium/Agrobacterium group</taxon>
        <taxon>Rhizobium</taxon>
    </lineage>
</organism>
<accession>A0A2W4DTS7</accession>
<evidence type="ECO:0000313" key="2">
    <source>
        <dbReference type="EMBL" id="PZM07566.1"/>
    </source>
</evidence>
<name>A0A2W4DTS7_9HYPH</name>
<dbReference type="Proteomes" id="UP000248925">
    <property type="component" value="Unassembled WGS sequence"/>
</dbReference>
<keyword evidence="1" id="KW-0812">Transmembrane</keyword>
<feature type="transmembrane region" description="Helical" evidence="1">
    <location>
        <begin position="12"/>
        <end position="31"/>
    </location>
</feature>
<evidence type="ECO:0000256" key="1">
    <source>
        <dbReference type="SAM" id="Phobius"/>
    </source>
</evidence>
<dbReference type="RefSeq" id="WP_111164225.1">
    <property type="nucleotide sequence ID" value="NZ_PCDP01000082.1"/>
</dbReference>
<sequence>MSVLQTKMPLGLRLFIAVMVSMGAMWLWNSYSPYGSEARLAAVRSRLGDKCVENAAGSKGVVKSVERNGDVVVLLESGGTVNYPETDLTAASCPGA</sequence>
<proteinExistence type="predicted"/>
<gene>
    <name evidence="2" type="ORF">CPY51_31030</name>
</gene>
<comment type="caution">
    <text evidence="2">The sequence shown here is derived from an EMBL/GenBank/DDBJ whole genome shotgun (WGS) entry which is preliminary data.</text>
</comment>
<dbReference type="EMBL" id="PCDP01000082">
    <property type="protein sequence ID" value="PZM07566.1"/>
    <property type="molecule type" value="Genomic_DNA"/>
</dbReference>
<protein>
    <submittedName>
        <fullName evidence="2">Uncharacterized protein</fullName>
    </submittedName>
</protein>
<keyword evidence="1" id="KW-0472">Membrane</keyword>
<evidence type="ECO:0000313" key="3">
    <source>
        <dbReference type="Proteomes" id="UP000248925"/>
    </source>
</evidence>
<keyword evidence="3" id="KW-1185">Reference proteome</keyword>
<dbReference type="AlphaFoldDB" id="A0A2W4DTS7"/>